<dbReference type="InterPro" id="IPR000843">
    <property type="entry name" value="HTH_LacI"/>
</dbReference>
<keyword evidence="1" id="KW-0805">Transcription regulation</keyword>
<evidence type="ECO:0000259" key="4">
    <source>
        <dbReference type="PROSITE" id="PS50932"/>
    </source>
</evidence>
<dbReference type="Gene3D" id="3.40.50.2300">
    <property type="match status" value="2"/>
</dbReference>
<evidence type="ECO:0000256" key="1">
    <source>
        <dbReference type="ARBA" id="ARBA00023015"/>
    </source>
</evidence>
<name>A0ABP6PYM8_9ACTN</name>
<protein>
    <submittedName>
        <fullName evidence="5">LacI family DNA-binding transcriptional regulator</fullName>
    </submittedName>
</protein>
<dbReference type="EMBL" id="BAAAUV010000001">
    <property type="protein sequence ID" value="GAA3192581.1"/>
    <property type="molecule type" value="Genomic_DNA"/>
</dbReference>
<reference evidence="6" key="1">
    <citation type="journal article" date="2019" name="Int. J. Syst. Evol. Microbiol.">
        <title>The Global Catalogue of Microorganisms (GCM) 10K type strain sequencing project: providing services to taxonomists for standard genome sequencing and annotation.</title>
        <authorList>
            <consortium name="The Broad Institute Genomics Platform"/>
            <consortium name="The Broad Institute Genome Sequencing Center for Infectious Disease"/>
            <person name="Wu L."/>
            <person name="Ma J."/>
        </authorList>
    </citation>
    <scope>NUCLEOTIDE SEQUENCE [LARGE SCALE GENOMIC DNA]</scope>
    <source>
        <strain evidence="6">JCM 9377</strain>
    </source>
</reference>
<dbReference type="InterPro" id="IPR046335">
    <property type="entry name" value="LacI/GalR-like_sensor"/>
</dbReference>
<evidence type="ECO:0000256" key="3">
    <source>
        <dbReference type="ARBA" id="ARBA00023163"/>
    </source>
</evidence>
<dbReference type="PROSITE" id="PS50932">
    <property type="entry name" value="HTH_LACI_2"/>
    <property type="match status" value="1"/>
</dbReference>
<feature type="domain" description="HTH lacI-type" evidence="4">
    <location>
        <begin position="6"/>
        <end position="59"/>
    </location>
</feature>
<dbReference type="SUPFAM" id="SSF47413">
    <property type="entry name" value="lambda repressor-like DNA-binding domains"/>
    <property type="match status" value="1"/>
</dbReference>
<evidence type="ECO:0000313" key="6">
    <source>
        <dbReference type="Proteomes" id="UP001501237"/>
    </source>
</evidence>
<keyword evidence="6" id="KW-1185">Reference proteome</keyword>
<keyword evidence="3" id="KW-0804">Transcription</keyword>
<dbReference type="SMART" id="SM00354">
    <property type="entry name" value="HTH_LACI"/>
    <property type="match status" value="1"/>
</dbReference>
<dbReference type="Pfam" id="PF00356">
    <property type="entry name" value="LacI"/>
    <property type="match status" value="1"/>
</dbReference>
<comment type="caution">
    <text evidence="5">The sequence shown here is derived from an EMBL/GenBank/DDBJ whole genome shotgun (WGS) entry which is preliminary data.</text>
</comment>
<accession>A0ABP6PYM8</accession>
<dbReference type="InterPro" id="IPR028082">
    <property type="entry name" value="Peripla_BP_I"/>
</dbReference>
<dbReference type="SUPFAM" id="SSF53822">
    <property type="entry name" value="Periplasmic binding protein-like I"/>
    <property type="match status" value="1"/>
</dbReference>
<proteinExistence type="predicted"/>
<organism evidence="5 6">
    <name type="scientific">Actinocorallia longicatena</name>
    <dbReference type="NCBI Taxonomy" id="111803"/>
    <lineage>
        <taxon>Bacteria</taxon>
        <taxon>Bacillati</taxon>
        <taxon>Actinomycetota</taxon>
        <taxon>Actinomycetes</taxon>
        <taxon>Streptosporangiales</taxon>
        <taxon>Thermomonosporaceae</taxon>
        <taxon>Actinocorallia</taxon>
    </lineage>
</organism>
<dbReference type="CDD" id="cd06267">
    <property type="entry name" value="PBP1_LacI_sugar_binding-like"/>
    <property type="match status" value="1"/>
</dbReference>
<sequence>MSTASPTLAQVAELAGVSPATVSRVLRGSAPVSAHARARVERAAQRLGYVRHQGRPDRTGSVAVVICDEAGRVFSDPFYARLLWGVNRALRGGPQLMVLWAGRAEDWGAVGRYLRGGGADGCLLVGARPGCPLDELPGDIPIVLAGRPAFDVRLPYVDADNLGGAKGAVEYLVDLGRQRIATIAGPQELRAGGDRLEGYRKAVGDAGLAQVVAHGDFLQASGEHAMNRLLDLHPDLDAVLAASDLMALGALRALRRAGRRVPEDVAVIGFDDGPMAKKLRLTTVRQPVEEMGARMAGDLLARVAGQAGAARSVLRTKLIVRETA</sequence>
<dbReference type="PANTHER" id="PTHR30146">
    <property type="entry name" value="LACI-RELATED TRANSCRIPTIONAL REPRESSOR"/>
    <property type="match status" value="1"/>
</dbReference>
<dbReference type="GO" id="GO:0003677">
    <property type="term" value="F:DNA binding"/>
    <property type="evidence" value="ECO:0007669"/>
    <property type="project" value="UniProtKB-KW"/>
</dbReference>
<dbReference type="CDD" id="cd01392">
    <property type="entry name" value="HTH_LacI"/>
    <property type="match status" value="1"/>
</dbReference>
<keyword evidence="2 5" id="KW-0238">DNA-binding</keyword>
<dbReference type="Gene3D" id="1.10.260.40">
    <property type="entry name" value="lambda repressor-like DNA-binding domains"/>
    <property type="match status" value="1"/>
</dbReference>
<evidence type="ECO:0000256" key="2">
    <source>
        <dbReference type="ARBA" id="ARBA00023125"/>
    </source>
</evidence>
<gene>
    <name evidence="5" type="ORF">GCM10010468_01440</name>
</gene>
<dbReference type="PANTHER" id="PTHR30146:SF109">
    <property type="entry name" value="HTH-TYPE TRANSCRIPTIONAL REGULATOR GALS"/>
    <property type="match status" value="1"/>
</dbReference>
<dbReference type="Pfam" id="PF13377">
    <property type="entry name" value="Peripla_BP_3"/>
    <property type="match status" value="1"/>
</dbReference>
<evidence type="ECO:0000313" key="5">
    <source>
        <dbReference type="EMBL" id="GAA3192581.1"/>
    </source>
</evidence>
<dbReference type="Proteomes" id="UP001501237">
    <property type="component" value="Unassembled WGS sequence"/>
</dbReference>
<dbReference type="InterPro" id="IPR010982">
    <property type="entry name" value="Lambda_DNA-bd_dom_sf"/>
</dbReference>